<dbReference type="AlphaFoldDB" id="A0A3S9P2P1"/>
<evidence type="ECO:0000313" key="2">
    <source>
        <dbReference type="EMBL" id="AZQ62444.1"/>
    </source>
</evidence>
<dbReference type="InterPro" id="IPR038653">
    <property type="entry name" value="Put_CMD_sf"/>
</dbReference>
<feature type="domain" description="Putative carbohydrate metabolism" evidence="1">
    <location>
        <begin position="47"/>
        <end position="267"/>
    </location>
</feature>
<dbReference type="Gene3D" id="2.60.120.890">
    <property type="entry name" value="BT2081, beta-jelly-roll domain"/>
    <property type="match status" value="1"/>
</dbReference>
<evidence type="ECO:0000313" key="3">
    <source>
        <dbReference type="Proteomes" id="UP000267268"/>
    </source>
</evidence>
<dbReference type="KEGG" id="fll:EI427_09395"/>
<dbReference type="OrthoDB" id="1466621at2"/>
<dbReference type="EMBL" id="CP034562">
    <property type="protein sequence ID" value="AZQ62444.1"/>
    <property type="molecule type" value="Genomic_DNA"/>
</dbReference>
<dbReference type="Pfam" id="PF13201">
    <property type="entry name" value="PCMD"/>
    <property type="match status" value="1"/>
</dbReference>
<evidence type="ECO:0000259" key="1">
    <source>
        <dbReference type="Pfam" id="PF13201"/>
    </source>
</evidence>
<dbReference type="RefSeq" id="WP_126613952.1">
    <property type="nucleotide sequence ID" value="NZ_CP034562.1"/>
</dbReference>
<gene>
    <name evidence="2" type="ORF">EI427_09395</name>
</gene>
<accession>A0A3S9P2P1</accession>
<reference evidence="2 3" key="1">
    <citation type="submission" date="2018-12" db="EMBL/GenBank/DDBJ databases">
        <title>Flammeovirga pectinis sp. nov., isolated from the gut of the Korean scallop, Patinopecten yessoensis.</title>
        <authorList>
            <person name="Bae J.-W."/>
            <person name="Jeong Y.-S."/>
            <person name="Kang W."/>
        </authorList>
    </citation>
    <scope>NUCLEOTIDE SEQUENCE [LARGE SCALE GENOMIC DNA]</scope>
    <source>
        <strain evidence="2 3">L12M1</strain>
    </source>
</reference>
<sequence>MQRINALLALGLSTTLFFSCSSSDDNGDPAILPEIGDAAFEDNLSLDKWENTDYGTNSDTYGTPTGWETSNPGTSFLSVVNVYEEKDDVISGSAAKLETKAIGITGIASSTFYTGAFKLDLSDPAKSAQLGVPFDKRPTSLSFSYKYTPGDNYQQFTGVTGTDITGIDSCLVYMYLQKRSGDDIKRIGTAALQSSETISDWTQKTLDVTYGEIPNAGAGFKLRPEETGWANADETPTHVIIVFASSSAGDYFRGSIGSLMYVDQLSISY</sequence>
<dbReference type="PROSITE" id="PS51257">
    <property type="entry name" value="PROKAR_LIPOPROTEIN"/>
    <property type="match status" value="1"/>
</dbReference>
<organism evidence="2 3">
    <name type="scientific">Flammeovirga pectinis</name>
    <dbReference type="NCBI Taxonomy" id="2494373"/>
    <lineage>
        <taxon>Bacteria</taxon>
        <taxon>Pseudomonadati</taxon>
        <taxon>Bacteroidota</taxon>
        <taxon>Cytophagia</taxon>
        <taxon>Cytophagales</taxon>
        <taxon>Flammeovirgaceae</taxon>
        <taxon>Flammeovirga</taxon>
    </lineage>
</organism>
<dbReference type="Proteomes" id="UP000267268">
    <property type="component" value="Chromosome 1"/>
</dbReference>
<protein>
    <recommendedName>
        <fullName evidence="1">Putative carbohydrate metabolism domain-containing protein</fullName>
    </recommendedName>
</protein>
<dbReference type="InterPro" id="IPR025112">
    <property type="entry name" value="PCMD"/>
</dbReference>
<proteinExistence type="predicted"/>
<name>A0A3S9P2P1_9BACT</name>
<keyword evidence="3" id="KW-1185">Reference proteome</keyword>